<feature type="region of interest" description="Disordered" evidence="1">
    <location>
        <begin position="1"/>
        <end position="29"/>
    </location>
</feature>
<organism evidence="2 3">
    <name type="scientific">Naematelia encephala</name>
    <dbReference type="NCBI Taxonomy" id="71784"/>
    <lineage>
        <taxon>Eukaryota</taxon>
        <taxon>Fungi</taxon>
        <taxon>Dikarya</taxon>
        <taxon>Basidiomycota</taxon>
        <taxon>Agaricomycotina</taxon>
        <taxon>Tremellomycetes</taxon>
        <taxon>Tremellales</taxon>
        <taxon>Naemateliaceae</taxon>
        <taxon>Naematelia</taxon>
    </lineage>
</organism>
<feature type="region of interest" description="Disordered" evidence="1">
    <location>
        <begin position="200"/>
        <end position="241"/>
    </location>
</feature>
<evidence type="ECO:0000313" key="2">
    <source>
        <dbReference type="EMBL" id="ORY34089.1"/>
    </source>
</evidence>
<protein>
    <submittedName>
        <fullName evidence="2">Uncharacterized protein</fullName>
    </submittedName>
</protein>
<dbReference type="EMBL" id="MCFC01000004">
    <property type="protein sequence ID" value="ORY34089.1"/>
    <property type="molecule type" value="Genomic_DNA"/>
</dbReference>
<accession>A0A1Y2BH06</accession>
<sequence>MSKRTNTKYSKGPTVPSAPSAGSSAPSHPPLRWPIHIETGVSEGTYTATILGGDAWDSASGKAVSMKEYPDLVAILQKATKICSSLASRRGYNSDVYRDLCEKGLAAALPFVAVQDRPTFMRVRHRYEIAGGSYSAVPQERGIYDLGSLEKFAGSPTGSEFSNQKNGGWSWNSPSTDKPTAREIAGTALSATLLRRGISKRGGATSLGQPSSSPSSIRSFSLMSEPEPHSVNRTKARTAGS</sequence>
<evidence type="ECO:0000313" key="3">
    <source>
        <dbReference type="Proteomes" id="UP000193986"/>
    </source>
</evidence>
<feature type="compositionally biased region" description="Polar residues" evidence="1">
    <location>
        <begin position="156"/>
        <end position="178"/>
    </location>
</feature>
<feature type="compositionally biased region" description="Low complexity" evidence="1">
    <location>
        <begin position="206"/>
        <end position="224"/>
    </location>
</feature>
<evidence type="ECO:0000256" key="1">
    <source>
        <dbReference type="SAM" id="MobiDB-lite"/>
    </source>
</evidence>
<dbReference type="AlphaFoldDB" id="A0A1Y2BH06"/>
<name>A0A1Y2BH06_9TREE</name>
<gene>
    <name evidence="2" type="ORF">BCR39DRAFT_556874</name>
</gene>
<proteinExistence type="predicted"/>
<feature type="compositionally biased region" description="Basic residues" evidence="1">
    <location>
        <begin position="232"/>
        <end position="241"/>
    </location>
</feature>
<reference evidence="2 3" key="1">
    <citation type="submission" date="2016-07" db="EMBL/GenBank/DDBJ databases">
        <title>Pervasive Adenine N6-methylation of Active Genes in Fungi.</title>
        <authorList>
            <consortium name="DOE Joint Genome Institute"/>
            <person name="Mondo S.J."/>
            <person name="Dannebaum R.O."/>
            <person name="Kuo R.C."/>
            <person name="Labutti K."/>
            <person name="Haridas S."/>
            <person name="Kuo A."/>
            <person name="Salamov A."/>
            <person name="Ahrendt S.R."/>
            <person name="Lipzen A."/>
            <person name="Sullivan W."/>
            <person name="Andreopoulos W.B."/>
            <person name="Clum A."/>
            <person name="Lindquist E."/>
            <person name="Daum C."/>
            <person name="Ramamoorthy G.K."/>
            <person name="Gryganskyi A."/>
            <person name="Culley D."/>
            <person name="Magnuson J.K."/>
            <person name="James T.Y."/>
            <person name="O'Malley M.A."/>
            <person name="Stajich J.E."/>
            <person name="Spatafora J.W."/>
            <person name="Visel A."/>
            <person name="Grigoriev I.V."/>
        </authorList>
    </citation>
    <scope>NUCLEOTIDE SEQUENCE [LARGE SCALE GENOMIC DNA]</scope>
    <source>
        <strain evidence="2 3">68-887.2</strain>
    </source>
</reference>
<feature type="compositionally biased region" description="Low complexity" evidence="1">
    <location>
        <begin position="17"/>
        <end position="26"/>
    </location>
</feature>
<comment type="caution">
    <text evidence="2">The sequence shown here is derived from an EMBL/GenBank/DDBJ whole genome shotgun (WGS) entry which is preliminary data.</text>
</comment>
<feature type="region of interest" description="Disordered" evidence="1">
    <location>
        <begin position="155"/>
        <end position="179"/>
    </location>
</feature>
<dbReference type="InParanoid" id="A0A1Y2BH06"/>
<keyword evidence="3" id="KW-1185">Reference proteome</keyword>
<dbReference type="Proteomes" id="UP000193986">
    <property type="component" value="Unassembled WGS sequence"/>
</dbReference>